<feature type="chain" id="PRO_5041366749" evidence="1">
    <location>
        <begin position="22"/>
        <end position="283"/>
    </location>
</feature>
<sequence length="283" mass="32109">MKSLAGLLSLFFVFVIKTVSAEIPRCNSSWHEHVGKVLYGSVGDLLWFQVIKKSSSYFSPEALEELTAPAGSIDYMYNINYIHELPERMFLIYYQKKMENQTDRAVNYVTIHKFAGRSYAKKVDFANNQVALDEGPLYLNNENAVMVNGTLHTPTGNCYSFDLLDESVKLISTRHCNGTEFPFRRIYNYCTREMKDGIRERGDLLIQSFSGWEIHKKSDGTVVFANNGIPLMCTFSEQKNMTIHGVAHNYECHAVNIIVEKSGAGEMIRFILSLIVAVVIPSM</sequence>
<dbReference type="EMBL" id="JAUCMV010000004">
    <property type="protein sequence ID" value="KAK0406754.1"/>
    <property type="molecule type" value="Genomic_DNA"/>
</dbReference>
<dbReference type="AlphaFoldDB" id="A0AA39HJY4"/>
<keyword evidence="3" id="KW-1185">Reference proteome</keyword>
<evidence type="ECO:0000313" key="3">
    <source>
        <dbReference type="Proteomes" id="UP001175271"/>
    </source>
</evidence>
<name>A0AA39HJY4_9BILA</name>
<keyword evidence="1" id="KW-0732">Signal</keyword>
<protein>
    <submittedName>
        <fullName evidence="2">Uncharacterized protein</fullName>
    </submittedName>
</protein>
<gene>
    <name evidence="2" type="ORF">QR680_018785</name>
</gene>
<comment type="caution">
    <text evidence="2">The sequence shown here is derived from an EMBL/GenBank/DDBJ whole genome shotgun (WGS) entry which is preliminary data.</text>
</comment>
<evidence type="ECO:0000313" key="2">
    <source>
        <dbReference type="EMBL" id="KAK0406754.1"/>
    </source>
</evidence>
<organism evidence="2 3">
    <name type="scientific">Steinernema hermaphroditum</name>
    <dbReference type="NCBI Taxonomy" id="289476"/>
    <lineage>
        <taxon>Eukaryota</taxon>
        <taxon>Metazoa</taxon>
        <taxon>Ecdysozoa</taxon>
        <taxon>Nematoda</taxon>
        <taxon>Chromadorea</taxon>
        <taxon>Rhabditida</taxon>
        <taxon>Tylenchina</taxon>
        <taxon>Panagrolaimomorpha</taxon>
        <taxon>Strongyloidoidea</taxon>
        <taxon>Steinernematidae</taxon>
        <taxon>Steinernema</taxon>
    </lineage>
</organism>
<evidence type="ECO:0000256" key="1">
    <source>
        <dbReference type="SAM" id="SignalP"/>
    </source>
</evidence>
<dbReference type="Proteomes" id="UP001175271">
    <property type="component" value="Unassembled WGS sequence"/>
</dbReference>
<proteinExistence type="predicted"/>
<accession>A0AA39HJY4</accession>
<feature type="signal peptide" evidence="1">
    <location>
        <begin position="1"/>
        <end position="21"/>
    </location>
</feature>
<reference evidence="2" key="1">
    <citation type="submission" date="2023-06" db="EMBL/GenBank/DDBJ databases">
        <title>Genomic analysis of the entomopathogenic nematode Steinernema hermaphroditum.</title>
        <authorList>
            <person name="Schwarz E.M."/>
            <person name="Heppert J.K."/>
            <person name="Baniya A."/>
            <person name="Schwartz H.T."/>
            <person name="Tan C.-H."/>
            <person name="Antoshechkin I."/>
            <person name="Sternberg P.W."/>
            <person name="Goodrich-Blair H."/>
            <person name="Dillman A.R."/>
        </authorList>
    </citation>
    <scope>NUCLEOTIDE SEQUENCE</scope>
    <source>
        <strain evidence="2">PS9179</strain>
        <tissue evidence="2">Whole animal</tissue>
    </source>
</reference>